<evidence type="ECO:0000313" key="2">
    <source>
        <dbReference type="EMBL" id="CAD6499951.1"/>
    </source>
</evidence>
<gene>
    <name evidence="2" type="ORF">BGTH12_LOCUS1309</name>
</gene>
<dbReference type="InterPro" id="IPR019182">
    <property type="entry name" value="Cytochrome_b-c1_su10_fun"/>
</dbReference>
<dbReference type="GO" id="GO:0006122">
    <property type="term" value="P:mitochondrial electron transport, ubiquinol to cytochrome c"/>
    <property type="evidence" value="ECO:0007669"/>
    <property type="project" value="InterPro"/>
</dbReference>
<comment type="caution">
    <text evidence="2">The sequence shown here is derived from an EMBL/GenBank/DDBJ whole genome shotgun (WGS) entry which is preliminary data.</text>
</comment>
<evidence type="ECO:0000313" key="3">
    <source>
        <dbReference type="Proteomes" id="UP000683417"/>
    </source>
</evidence>
<evidence type="ECO:0000256" key="1">
    <source>
        <dbReference type="SAM" id="Phobius"/>
    </source>
</evidence>
<protein>
    <submittedName>
        <fullName evidence="2">BgTH12-04056</fullName>
    </submittedName>
</protein>
<dbReference type="PANTHER" id="PTHR28254:SF1">
    <property type="entry name" value="CYTOCHROME B-C1 COMPLEX SUBUNIT 10, MITOCHONDRIAL"/>
    <property type="match status" value="1"/>
</dbReference>
<organism evidence="2 3">
    <name type="scientific">Blumeria graminis f. sp. triticale</name>
    <dbReference type="NCBI Taxonomy" id="1689686"/>
    <lineage>
        <taxon>Eukaryota</taxon>
        <taxon>Fungi</taxon>
        <taxon>Dikarya</taxon>
        <taxon>Ascomycota</taxon>
        <taxon>Pezizomycotina</taxon>
        <taxon>Leotiomycetes</taxon>
        <taxon>Erysiphales</taxon>
        <taxon>Erysiphaceae</taxon>
        <taxon>Blumeria</taxon>
    </lineage>
</organism>
<dbReference type="Proteomes" id="UP000683417">
    <property type="component" value="Unassembled WGS sequence"/>
</dbReference>
<dbReference type="GO" id="GO:0005739">
    <property type="term" value="C:mitochondrion"/>
    <property type="evidence" value="ECO:0007669"/>
    <property type="project" value="GOC"/>
</dbReference>
<name>A0A9W4CWT3_BLUGR</name>
<proteinExistence type="predicted"/>
<sequence length="177" mass="19708">MSIHQLEIKYYELNSLPSNSGTMITNTRRLIGLKPAKQLMRYSSYKSPHGPKYAVQPNIGGFTLKQAKTLGITLGGFGGVAGFFALFFLGDVPRVRKDILEKVPFIGSHFKKEIPASDNVSQLAPRSSHLSPEKIQYGGSPRFYEQSIKASAPERLDLRASSLDTESWRSSRIIQTF</sequence>
<keyword evidence="1" id="KW-0472">Membrane</keyword>
<accession>A0A9W4CWT3</accession>
<reference evidence="2" key="1">
    <citation type="submission" date="2020-10" db="EMBL/GenBank/DDBJ databases">
        <authorList>
            <person name="Muller C M."/>
        </authorList>
    </citation>
    <scope>NUCLEOTIDE SEQUENCE</scope>
    <source>
        <strain evidence="2">THUN-12</strain>
    </source>
</reference>
<dbReference type="PANTHER" id="PTHR28254">
    <property type="entry name" value="CYTOCHROME B-C1 COMPLEX SUBUNIT 10"/>
    <property type="match status" value="1"/>
</dbReference>
<dbReference type="Pfam" id="PF09796">
    <property type="entry name" value="QCR10"/>
    <property type="match status" value="1"/>
</dbReference>
<feature type="transmembrane region" description="Helical" evidence="1">
    <location>
        <begin position="70"/>
        <end position="89"/>
    </location>
</feature>
<dbReference type="AlphaFoldDB" id="A0A9W4CWT3"/>
<dbReference type="EMBL" id="CAJHIT010000002">
    <property type="protein sequence ID" value="CAD6499951.1"/>
    <property type="molecule type" value="Genomic_DNA"/>
</dbReference>
<keyword evidence="1" id="KW-0812">Transmembrane</keyword>
<keyword evidence="1" id="KW-1133">Transmembrane helix</keyword>